<organism evidence="2 3">
    <name type="scientific">Riccia fluitans</name>
    <dbReference type="NCBI Taxonomy" id="41844"/>
    <lineage>
        <taxon>Eukaryota</taxon>
        <taxon>Viridiplantae</taxon>
        <taxon>Streptophyta</taxon>
        <taxon>Embryophyta</taxon>
        <taxon>Marchantiophyta</taxon>
        <taxon>Marchantiopsida</taxon>
        <taxon>Marchantiidae</taxon>
        <taxon>Marchantiales</taxon>
        <taxon>Ricciaceae</taxon>
        <taxon>Riccia</taxon>
    </lineage>
</organism>
<dbReference type="Proteomes" id="UP001605036">
    <property type="component" value="Unassembled WGS sequence"/>
</dbReference>
<name>A0ABD1Z9G6_9MARC</name>
<feature type="compositionally biased region" description="Low complexity" evidence="1">
    <location>
        <begin position="1"/>
        <end position="13"/>
    </location>
</feature>
<dbReference type="EMBL" id="JBHFFA010000002">
    <property type="protein sequence ID" value="KAL2644120.1"/>
    <property type="molecule type" value="Genomic_DNA"/>
</dbReference>
<evidence type="ECO:0000313" key="3">
    <source>
        <dbReference type="Proteomes" id="UP001605036"/>
    </source>
</evidence>
<sequence>MSGFSPSSMWSSSGKRTSNSKWMPETCASTPRRGARTQEGKDGKTSGRDARKPTIAVYDSFVGAQVKAEQGCIVAPTLKTAEFE</sequence>
<protein>
    <submittedName>
        <fullName evidence="2">Uncharacterized protein</fullName>
    </submittedName>
</protein>
<dbReference type="AlphaFoldDB" id="A0ABD1Z9G6"/>
<proteinExistence type="predicted"/>
<gene>
    <name evidence="2" type="ORF">R1flu_011707</name>
</gene>
<reference evidence="2 3" key="1">
    <citation type="submission" date="2024-09" db="EMBL/GenBank/DDBJ databases">
        <title>Chromosome-scale assembly of Riccia fluitans.</title>
        <authorList>
            <person name="Paukszto L."/>
            <person name="Sawicki J."/>
            <person name="Karawczyk K."/>
            <person name="Piernik-Szablinska J."/>
            <person name="Szczecinska M."/>
            <person name="Mazdziarz M."/>
        </authorList>
    </citation>
    <scope>NUCLEOTIDE SEQUENCE [LARGE SCALE GENOMIC DNA]</scope>
    <source>
        <strain evidence="2">Rf_01</strain>
        <tissue evidence="2">Aerial parts of the thallus</tissue>
    </source>
</reference>
<feature type="compositionally biased region" description="Basic and acidic residues" evidence="1">
    <location>
        <begin position="36"/>
        <end position="52"/>
    </location>
</feature>
<evidence type="ECO:0000313" key="2">
    <source>
        <dbReference type="EMBL" id="KAL2644120.1"/>
    </source>
</evidence>
<evidence type="ECO:0000256" key="1">
    <source>
        <dbReference type="SAM" id="MobiDB-lite"/>
    </source>
</evidence>
<comment type="caution">
    <text evidence="2">The sequence shown here is derived from an EMBL/GenBank/DDBJ whole genome shotgun (WGS) entry which is preliminary data.</text>
</comment>
<keyword evidence="3" id="KW-1185">Reference proteome</keyword>
<accession>A0ABD1Z9G6</accession>
<feature type="region of interest" description="Disordered" evidence="1">
    <location>
        <begin position="1"/>
        <end position="53"/>
    </location>
</feature>